<gene>
    <name evidence="15" type="primary">fadJ</name>
    <name evidence="15" type="ORF">Hsar01_00880</name>
</gene>
<keyword evidence="5" id="KW-0276">Fatty acid metabolism</keyword>
<dbReference type="InterPro" id="IPR008927">
    <property type="entry name" value="6-PGluconate_DH-like_C_sf"/>
</dbReference>
<dbReference type="RefSeq" id="WP_353565819.1">
    <property type="nucleotide sequence ID" value="NZ_BAABRI010000004.1"/>
</dbReference>
<dbReference type="CDD" id="cd06558">
    <property type="entry name" value="crotonase-like"/>
    <property type="match status" value="1"/>
</dbReference>
<accession>A0ABP9UQT0</accession>
<evidence type="ECO:0000256" key="2">
    <source>
        <dbReference type="ARBA" id="ARBA00007005"/>
    </source>
</evidence>
<dbReference type="Gene3D" id="1.10.1040.50">
    <property type="match status" value="1"/>
</dbReference>
<dbReference type="InterPro" id="IPR006176">
    <property type="entry name" value="3-OHacyl-CoA_DH_NAD-bd"/>
</dbReference>
<dbReference type="InterPro" id="IPR006180">
    <property type="entry name" value="3-OHacyl-CoA_DH_CS"/>
</dbReference>
<comment type="similarity">
    <text evidence="2">In the central section; belongs to the 3-hydroxyacyl-CoA dehydrogenase family.</text>
</comment>
<evidence type="ECO:0000256" key="1">
    <source>
        <dbReference type="ARBA" id="ARBA00005005"/>
    </source>
</evidence>
<evidence type="ECO:0000313" key="16">
    <source>
        <dbReference type="Proteomes" id="UP001476282"/>
    </source>
</evidence>
<dbReference type="Proteomes" id="UP001476282">
    <property type="component" value="Unassembled WGS sequence"/>
</dbReference>
<evidence type="ECO:0000256" key="4">
    <source>
        <dbReference type="ARBA" id="ARBA00012076"/>
    </source>
</evidence>
<dbReference type="InterPro" id="IPR036291">
    <property type="entry name" value="NAD(P)-bd_dom_sf"/>
</dbReference>
<dbReference type="SUPFAM" id="SSF52096">
    <property type="entry name" value="ClpP/crotonase"/>
    <property type="match status" value="1"/>
</dbReference>
<keyword evidence="7" id="KW-0560">Oxidoreductase</keyword>
<keyword evidence="9" id="KW-0443">Lipid metabolism</keyword>
<dbReference type="Pfam" id="PF00725">
    <property type="entry name" value="3HCDH"/>
    <property type="match status" value="1"/>
</dbReference>
<comment type="caution">
    <text evidence="15">The sequence shown here is derived from an EMBL/GenBank/DDBJ whole genome shotgun (WGS) entry which is preliminary data.</text>
</comment>
<feature type="domain" description="3-hydroxyacyl-CoA dehydrogenase NAD binding" evidence="14">
    <location>
        <begin position="301"/>
        <end position="478"/>
    </location>
</feature>
<dbReference type="InterPro" id="IPR029045">
    <property type="entry name" value="ClpP/crotonase-like_dom_sf"/>
</dbReference>
<dbReference type="SUPFAM" id="SSF51735">
    <property type="entry name" value="NAD(P)-binding Rossmann-fold domains"/>
    <property type="match status" value="1"/>
</dbReference>
<keyword evidence="6" id="KW-0442">Lipid degradation</keyword>
<dbReference type="Pfam" id="PF02737">
    <property type="entry name" value="3HCDH_N"/>
    <property type="match status" value="1"/>
</dbReference>
<evidence type="ECO:0000256" key="7">
    <source>
        <dbReference type="ARBA" id="ARBA00023002"/>
    </source>
</evidence>
<dbReference type="InterPro" id="IPR050136">
    <property type="entry name" value="FA_oxidation_alpha_subunit"/>
</dbReference>
<name>A0ABP9UQT0_9BACT</name>
<dbReference type="EC" id="4.2.1.17" evidence="4"/>
<reference evidence="15 16" key="1">
    <citation type="submission" date="2024-02" db="EMBL/GenBank/DDBJ databases">
        <title>Haloferula sargassicola NBRC 104335.</title>
        <authorList>
            <person name="Ichikawa N."/>
            <person name="Katano-Makiyama Y."/>
            <person name="Hidaka K."/>
        </authorList>
    </citation>
    <scope>NUCLEOTIDE SEQUENCE [LARGE SCALE GENOMIC DNA]</scope>
    <source>
        <strain evidence="15 16">NBRC 104335</strain>
    </source>
</reference>
<evidence type="ECO:0000256" key="3">
    <source>
        <dbReference type="ARBA" id="ARBA00008750"/>
    </source>
</evidence>
<dbReference type="PROSITE" id="PS00067">
    <property type="entry name" value="3HCDH"/>
    <property type="match status" value="1"/>
</dbReference>
<comment type="similarity">
    <text evidence="3">In the N-terminal section; belongs to the enoyl-CoA hydratase/isomerase family.</text>
</comment>
<dbReference type="Pfam" id="PF00378">
    <property type="entry name" value="ECH_1"/>
    <property type="match status" value="1"/>
</dbReference>
<dbReference type="InterPro" id="IPR001753">
    <property type="entry name" value="Enoyl-CoA_hydra/iso"/>
</dbReference>
<evidence type="ECO:0000256" key="9">
    <source>
        <dbReference type="ARBA" id="ARBA00023098"/>
    </source>
</evidence>
<keyword evidence="10" id="KW-0456">Lyase</keyword>
<evidence type="ECO:0000313" key="15">
    <source>
        <dbReference type="EMBL" id="GAA5481669.1"/>
    </source>
</evidence>
<protein>
    <recommendedName>
        <fullName evidence="4">enoyl-CoA hydratase</fullName>
        <ecNumber evidence="4">4.2.1.17</ecNumber>
    </recommendedName>
</protein>
<evidence type="ECO:0000256" key="8">
    <source>
        <dbReference type="ARBA" id="ARBA00023027"/>
    </source>
</evidence>
<evidence type="ECO:0000256" key="12">
    <source>
        <dbReference type="ARBA" id="ARBA00049556"/>
    </source>
</evidence>
<dbReference type="Gene3D" id="3.90.226.10">
    <property type="entry name" value="2-enoyl-CoA Hydratase, Chain A, domain 1"/>
    <property type="match status" value="1"/>
</dbReference>
<organism evidence="15 16">
    <name type="scientific">Haloferula sargassicola</name>
    <dbReference type="NCBI Taxonomy" id="490096"/>
    <lineage>
        <taxon>Bacteria</taxon>
        <taxon>Pseudomonadati</taxon>
        <taxon>Verrucomicrobiota</taxon>
        <taxon>Verrucomicrobiia</taxon>
        <taxon>Verrucomicrobiales</taxon>
        <taxon>Verrucomicrobiaceae</taxon>
        <taxon>Haloferula</taxon>
    </lineage>
</organism>
<evidence type="ECO:0000256" key="6">
    <source>
        <dbReference type="ARBA" id="ARBA00022963"/>
    </source>
</evidence>
<keyword evidence="8" id="KW-0520">NAD</keyword>
<evidence type="ECO:0000256" key="10">
    <source>
        <dbReference type="ARBA" id="ARBA00023239"/>
    </source>
</evidence>
<dbReference type="EMBL" id="BAABRI010000004">
    <property type="protein sequence ID" value="GAA5481669.1"/>
    <property type="molecule type" value="Genomic_DNA"/>
</dbReference>
<dbReference type="InterPro" id="IPR006108">
    <property type="entry name" value="3HC_DH_C"/>
</dbReference>
<dbReference type="Gene3D" id="3.40.50.720">
    <property type="entry name" value="NAD(P)-binding Rossmann-like Domain"/>
    <property type="match status" value="1"/>
</dbReference>
<keyword evidence="16" id="KW-1185">Reference proteome</keyword>
<evidence type="ECO:0000259" key="13">
    <source>
        <dbReference type="Pfam" id="PF00725"/>
    </source>
</evidence>
<evidence type="ECO:0000259" key="14">
    <source>
        <dbReference type="Pfam" id="PF02737"/>
    </source>
</evidence>
<proteinExistence type="inferred from homology"/>
<dbReference type="PANTHER" id="PTHR43612">
    <property type="entry name" value="TRIFUNCTIONAL ENZYME SUBUNIT ALPHA"/>
    <property type="match status" value="1"/>
</dbReference>
<comment type="catalytic activity">
    <reaction evidence="12">
        <text>a (3S)-3-hydroxyacyl-CoA + NAD(+) = a 3-oxoacyl-CoA + NADH + H(+)</text>
        <dbReference type="Rhea" id="RHEA:22432"/>
        <dbReference type="ChEBI" id="CHEBI:15378"/>
        <dbReference type="ChEBI" id="CHEBI:57318"/>
        <dbReference type="ChEBI" id="CHEBI:57540"/>
        <dbReference type="ChEBI" id="CHEBI:57945"/>
        <dbReference type="ChEBI" id="CHEBI:90726"/>
        <dbReference type="EC" id="1.1.1.35"/>
    </reaction>
</comment>
<feature type="domain" description="3-hydroxyacyl-CoA dehydrogenase C-terminal" evidence="13">
    <location>
        <begin position="481"/>
        <end position="574"/>
    </location>
</feature>
<dbReference type="SUPFAM" id="SSF48179">
    <property type="entry name" value="6-phosphogluconate dehydrogenase C-terminal domain-like"/>
    <property type="match status" value="2"/>
</dbReference>
<keyword evidence="11" id="KW-0511">Multifunctional enzyme</keyword>
<evidence type="ECO:0000256" key="5">
    <source>
        <dbReference type="ARBA" id="ARBA00022832"/>
    </source>
</evidence>
<sequence length="646" mass="69910">MNISLTSTHGIATLLFDREGSSANIFDRATLEELSTQLEQIAADNSLKGLLLRSAKPSIFIAGADLKTLSSASGDELASLIDLGHRVFNQLEKLRIPTVAAIHGACVGGGYELALACDWRVASDSSKTRIGLPETKLGILPAWGGSTRLPRLVGLPAALPLVLGGKLLKPEAARRKGLVDAVVPREHLESHSLGYLKNGKRSEPSHFLAHNPVSVAVIRKKAGDDLEDKTRGLYPAQPAALDVMCRAVSGSKDASFSREKEAILDLARRPETASLMRLFQLTERAKKHRYTEAEPREIQRTAVIGAGVMGAGIAYWLSTRGIDVVLRDISEKAVAAGMARISKNYDTSRRKHILSATEAARGLDRIHATARPVPLHRCQLVIEAASEELEIKKTIFADLSQRTAHDTLLATNTSALPIRELAGSIENPWRLLGLHFFNPVHRMQLVEVVRTDQTSDEAIATAIAFVRRIGKMPVLVKDSPGFLVNRILLPYLVEAAEIFEKGGNPKVIDDAMLDFGMPMGPLRLLDEVGLDVAAHVAHTLAAAFPDRMRVPAIAEKLVEAGHLGRKSGKGFYRYGKNGHEPSPKALSLRTGSEPAPRDLQSRLAGLMADEARRCLDEGIAESADDIDLAMVLGTGFAPFRGGPMQI</sequence>
<comment type="pathway">
    <text evidence="1">Lipid metabolism; fatty acid beta-oxidation.</text>
</comment>
<evidence type="ECO:0000256" key="11">
    <source>
        <dbReference type="ARBA" id="ARBA00023268"/>
    </source>
</evidence>
<dbReference type="PANTHER" id="PTHR43612:SF3">
    <property type="entry name" value="TRIFUNCTIONAL ENZYME SUBUNIT ALPHA, MITOCHONDRIAL"/>
    <property type="match status" value="1"/>
</dbReference>